<name>X1EG02_9ZZZZ</name>
<protein>
    <submittedName>
        <fullName evidence="1">Uncharacterized protein</fullName>
    </submittedName>
</protein>
<gene>
    <name evidence="1" type="ORF">S03H2_25160</name>
</gene>
<accession>X1EG02</accession>
<comment type="caution">
    <text evidence="1">The sequence shown here is derived from an EMBL/GenBank/DDBJ whole genome shotgun (WGS) entry which is preliminary data.</text>
</comment>
<sequence length="40" mass="4122">LTGERPQFAAAKVSARAIAQARLKRASSVPLISSPGRSDG</sequence>
<feature type="non-terminal residue" evidence="1">
    <location>
        <position position="1"/>
    </location>
</feature>
<dbReference type="EMBL" id="BARU01014162">
    <property type="protein sequence ID" value="GAH31522.1"/>
    <property type="molecule type" value="Genomic_DNA"/>
</dbReference>
<evidence type="ECO:0000313" key="1">
    <source>
        <dbReference type="EMBL" id="GAH31522.1"/>
    </source>
</evidence>
<dbReference type="AlphaFoldDB" id="X1EG02"/>
<organism evidence="1">
    <name type="scientific">marine sediment metagenome</name>
    <dbReference type="NCBI Taxonomy" id="412755"/>
    <lineage>
        <taxon>unclassified sequences</taxon>
        <taxon>metagenomes</taxon>
        <taxon>ecological metagenomes</taxon>
    </lineage>
</organism>
<reference evidence="1" key="1">
    <citation type="journal article" date="2014" name="Front. Microbiol.">
        <title>High frequency of phylogenetically diverse reductive dehalogenase-homologous genes in deep subseafloor sedimentary metagenomes.</title>
        <authorList>
            <person name="Kawai M."/>
            <person name="Futagami T."/>
            <person name="Toyoda A."/>
            <person name="Takaki Y."/>
            <person name="Nishi S."/>
            <person name="Hori S."/>
            <person name="Arai W."/>
            <person name="Tsubouchi T."/>
            <person name="Morono Y."/>
            <person name="Uchiyama I."/>
            <person name="Ito T."/>
            <person name="Fujiyama A."/>
            <person name="Inagaki F."/>
            <person name="Takami H."/>
        </authorList>
    </citation>
    <scope>NUCLEOTIDE SEQUENCE</scope>
    <source>
        <strain evidence="1">Expedition CK06-06</strain>
    </source>
</reference>
<proteinExistence type="predicted"/>